<gene>
    <name evidence="7" type="primary">femX</name>
    <name evidence="7" type="ORF">GALL_406130</name>
</gene>
<dbReference type="InterPro" id="IPR050644">
    <property type="entry name" value="PG_Glycine_Bridge_Synth"/>
</dbReference>
<proteinExistence type="inferred from homology"/>
<dbReference type="PANTHER" id="PTHR36174">
    <property type="entry name" value="LIPID II:GLYCINE GLYCYLTRANSFERASE"/>
    <property type="match status" value="1"/>
</dbReference>
<evidence type="ECO:0000256" key="1">
    <source>
        <dbReference type="ARBA" id="ARBA00009943"/>
    </source>
</evidence>
<evidence type="ECO:0000313" key="7">
    <source>
        <dbReference type="EMBL" id="OIQ77689.1"/>
    </source>
</evidence>
<evidence type="ECO:0000256" key="6">
    <source>
        <dbReference type="ARBA" id="ARBA00023316"/>
    </source>
</evidence>
<dbReference type="GO" id="GO:0071555">
    <property type="term" value="P:cell wall organization"/>
    <property type="evidence" value="ECO:0007669"/>
    <property type="project" value="UniProtKB-KW"/>
</dbReference>
<evidence type="ECO:0000256" key="2">
    <source>
        <dbReference type="ARBA" id="ARBA00022679"/>
    </source>
</evidence>
<keyword evidence="4" id="KW-0573">Peptidoglycan synthesis</keyword>
<reference evidence="7" key="1">
    <citation type="submission" date="2016-10" db="EMBL/GenBank/DDBJ databases">
        <title>Sequence of Gallionella enrichment culture.</title>
        <authorList>
            <person name="Poehlein A."/>
            <person name="Muehling M."/>
            <person name="Daniel R."/>
        </authorList>
    </citation>
    <scope>NUCLEOTIDE SEQUENCE</scope>
</reference>
<dbReference type="InterPro" id="IPR003447">
    <property type="entry name" value="FEMABX"/>
</dbReference>
<keyword evidence="2 7" id="KW-0808">Transferase</keyword>
<organism evidence="7">
    <name type="scientific">mine drainage metagenome</name>
    <dbReference type="NCBI Taxonomy" id="410659"/>
    <lineage>
        <taxon>unclassified sequences</taxon>
        <taxon>metagenomes</taxon>
        <taxon>ecological metagenomes</taxon>
    </lineage>
</organism>
<keyword evidence="5 7" id="KW-0012">Acyltransferase</keyword>
<dbReference type="EMBL" id="MLJW01001558">
    <property type="protein sequence ID" value="OIQ77689.1"/>
    <property type="molecule type" value="Genomic_DNA"/>
</dbReference>
<dbReference type="InterPro" id="IPR016181">
    <property type="entry name" value="Acyl_CoA_acyltransferase"/>
</dbReference>
<dbReference type="Gene3D" id="3.40.630.30">
    <property type="match status" value="2"/>
</dbReference>
<accession>A0A1J5Q1U1</accession>
<evidence type="ECO:0000256" key="4">
    <source>
        <dbReference type="ARBA" id="ARBA00022984"/>
    </source>
</evidence>
<dbReference type="SUPFAM" id="SSF55729">
    <property type="entry name" value="Acyl-CoA N-acyltransferases (Nat)"/>
    <property type="match status" value="2"/>
</dbReference>
<protein>
    <submittedName>
        <fullName evidence="7">Lipid II:glycine glycyltransferase</fullName>
        <ecNumber evidence="7">2.3.2.16</ecNumber>
    </submittedName>
</protein>
<dbReference type="GO" id="GO:0008360">
    <property type="term" value="P:regulation of cell shape"/>
    <property type="evidence" value="ECO:0007669"/>
    <property type="project" value="UniProtKB-KW"/>
</dbReference>
<name>A0A1J5Q1U1_9ZZZZ</name>
<comment type="similarity">
    <text evidence="1">Belongs to the FemABX family.</text>
</comment>
<dbReference type="Pfam" id="PF02388">
    <property type="entry name" value="FemAB"/>
    <property type="match status" value="2"/>
</dbReference>
<dbReference type="EC" id="2.3.2.16" evidence="7"/>
<keyword evidence="3" id="KW-0133">Cell shape</keyword>
<dbReference type="PANTHER" id="PTHR36174:SF1">
    <property type="entry name" value="LIPID II:GLYCINE GLYCYLTRANSFERASE"/>
    <property type="match status" value="1"/>
</dbReference>
<evidence type="ECO:0000256" key="3">
    <source>
        <dbReference type="ARBA" id="ARBA00022960"/>
    </source>
</evidence>
<evidence type="ECO:0000256" key="5">
    <source>
        <dbReference type="ARBA" id="ARBA00023315"/>
    </source>
</evidence>
<dbReference type="GO" id="GO:0016755">
    <property type="term" value="F:aminoacyltransferase activity"/>
    <property type="evidence" value="ECO:0007669"/>
    <property type="project" value="InterPro"/>
</dbReference>
<sequence>MTLRISPISREQHLAYVNSLPSASFLQTPAWAVVKSDWKSEHIGWFADDELVGVALILLRNIPKLPKWFAYIPEGPLLNWQGPTAQIDQALSLLVEYAKKQNVFLLRIGPTVEKSIWSAATMKAALAGQEIETLSKPTPDVINANAVTLCDHLRSAGWQAPKGEDGFGLGQPQFVYQLSLAGKTRDDLLTGFNQLWRRNLKRAEKEGVAIELGSGKDLADFHQVYVETAKRDEFIARPLAYFQRMWEAMQAEDPDRIFIYLAKWQGQVVAATIMVRVGNHAWYSYGASSTHGREARGSNAIQWRMMQDALDSGAAIYDLRGITSTLDPKDPHVGLIQFKLGVGGQAVEYIGEWDYQISRFWSLIFAQLLRLRR</sequence>
<keyword evidence="6" id="KW-0961">Cell wall biogenesis/degradation</keyword>
<dbReference type="GO" id="GO:0009252">
    <property type="term" value="P:peptidoglycan biosynthetic process"/>
    <property type="evidence" value="ECO:0007669"/>
    <property type="project" value="UniProtKB-KW"/>
</dbReference>
<comment type="caution">
    <text evidence="7">The sequence shown here is derived from an EMBL/GenBank/DDBJ whole genome shotgun (WGS) entry which is preliminary data.</text>
</comment>
<dbReference type="AlphaFoldDB" id="A0A1J5Q1U1"/>
<dbReference type="PROSITE" id="PS51191">
    <property type="entry name" value="FEMABX"/>
    <property type="match status" value="1"/>
</dbReference>